<dbReference type="PROSITE" id="PS00041">
    <property type="entry name" value="HTH_ARAC_FAMILY_1"/>
    <property type="match status" value="1"/>
</dbReference>
<dbReference type="AlphaFoldDB" id="A0A2P9HKT1"/>
<dbReference type="PANTHER" id="PTHR43436">
    <property type="entry name" value="ARAC-FAMILY TRANSCRIPTIONAL REGULATOR"/>
    <property type="match status" value="1"/>
</dbReference>
<dbReference type="SUPFAM" id="SSF46689">
    <property type="entry name" value="Homeodomain-like"/>
    <property type="match status" value="2"/>
</dbReference>
<dbReference type="Gene3D" id="1.10.10.60">
    <property type="entry name" value="Homeodomain-like"/>
    <property type="match status" value="1"/>
</dbReference>
<evidence type="ECO:0000259" key="4">
    <source>
        <dbReference type="PROSITE" id="PS01124"/>
    </source>
</evidence>
<gene>
    <name evidence="5" type="ORF">OHAE_556</name>
</gene>
<evidence type="ECO:0000256" key="2">
    <source>
        <dbReference type="ARBA" id="ARBA00023125"/>
    </source>
</evidence>
<dbReference type="GO" id="GO:0043565">
    <property type="term" value="F:sequence-specific DNA binding"/>
    <property type="evidence" value="ECO:0007669"/>
    <property type="project" value="InterPro"/>
</dbReference>
<dbReference type="InterPro" id="IPR009594">
    <property type="entry name" value="Tscrpt_reg_HTH_AraC_N"/>
</dbReference>
<organism evidence="5 6">
    <name type="scientific">Ochrobactrum soli</name>
    <dbReference type="NCBI Taxonomy" id="2448455"/>
    <lineage>
        <taxon>Bacteria</taxon>
        <taxon>Pseudomonadati</taxon>
        <taxon>Pseudomonadota</taxon>
        <taxon>Alphaproteobacteria</taxon>
        <taxon>Hyphomicrobiales</taxon>
        <taxon>Brucellaceae</taxon>
        <taxon>Brucella/Ochrobactrum group</taxon>
        <taxon>Ochrobactrum</taxon>
    </lineage>
</organism>
<dbReference type="PANTHER" id="PTHR43436:SF1">
    <property type="entry name" value="TRANSCRIPTIONAL REGULATORY PROTEIN"/>
    <property type="match status" value="1"/>
</dbReference>
<evidence type="ECO:0000313" key="5">
    <source>
        <dbReference type="EMBL" id="SPL64689.1"/>
    </source>
</evidence>
<evidence type="ECO:0000313" key="6">
    <source>
        <dbReference type="Proteomes" id="UP000246073"/>
    </source>
</evidence>
<keyword evidence="2" id="KW-0238">DNA-binding</keyword>
<dbReference type="EMBL" id="OOFM01000005">
    <property type="protein sequence ID" value="SPL64689.1"/>
    <property type="molecule type" value="Genomic_DNA"/>
</dbReference>
<dbReference type="InterPro" id="IPR009057">
    <property type="entry name" value="Homeodomain-like_sf"/>
</dbReference>
<dbReference type="PROSITE" id="PS01124">
    <property type="entry name" value="HTH_ARAC_FAMILY_2"/>
    <property type="match status" value="1"/>
</dbReference>
<evidence type="ECO:0000256" key="3">
    <source>
        <dbReference type="ARBA" id="ARBA00023163"/>
    </source>
</evidence>
<name>A0A2P9HKT1_9HYPH</name>
<feature type="domain" description="HTH araC/xylS-type" evidence="4">
    <location>
        <begin position="246"/>
        <end position="344"/>
    </location>
</feature>
<dbReference type="GO" id="GO:0003700">
    <property type="term" value="F:DNA-binding transcription factor activity"/>
    <property type="evidence" value="ECO:0007669"/>
    <property type="project" value="InterPro"/>
</dbReference>
<dbReference type="Pfam" id="PF12833">
    <property type="entry name" value="HTH_18"/>
    <property type="match status" value="1"/>
</dbReference>
<sequence>MSVSFRSTNSGFYIAAFPFVRPATFSMKHAHFSEMAPISVSRKTKACYAFPMSEHASNLAARCIEIARETGVGPYPAPTGIDGVTVVCSPAISAIRPDMYQPMICLVLQGAKEILHGERAVRFDAGMTAIVSHELITGARIVEASPDNPYIALACRIDLEILRALQGEIEPEMIAAARSEAVATGRADAGVTDAMTRLLDLRDKPLERRVLEPMIRKELHFRVLLTRNGAMLRQLAQPGSPASRIAKAITHIKQHWNDPIRTEELADIAGMSPSSFHEHFKTVMATTPLQYQKALRLLEARRQLSETAVPVSSVAFAVGYESPTQFSRDYRRAYSTPPREMRAR</sequence>
<keyword evidence="3" id="KW-0804">Transcription</keyword>
<dbReference type="InterPro" id="IPR018060">
    <property type="entry name" value="HTH_AraC"/>
</dbReference>
<proteinExistence type="predicted"/>
<dbReference type="Proteomes" id="UP000246073">
    <property type="component" value="Unassembled WGS sequence"/>
</dbReference>
<accession>A0A2P9HKT1</accession>
<protein>
    <submittedName>
        <fullName evidence="5">Transcriptional regulator, AraC family</fullName>
    </submittedName>
</protein>
<keyword evidence="1" id="KW-0805">Transcription regulation</keyword>
<evidence type="ECO:0000256" key="1">
    <source>
        <dbReference type="ARBA" id="ARBA00023015"/>
    </source>
</evidence>
<dbReference type="SMART" id="SM00342">
    <property type="entry name" value="HTH_ARAC"/>
    <property type="match status" value="1"/>
</dbReference>
<dbReference type="Pfam" id="PF06719">
    <property type="entry name" value="AraC_N"/>
    <property type="match status" value="1"/>
</dbReference>
<dbReference type="InterPro" id="IPR018062">
    <property type="entry name" value="HTH_AraC-typ_CS"/>
</dbReference>
<reference evidence="6" key="1">
    <citation type="submission" date="2017-12" db="EMBL/GenBank/DDBJ databases">
        <authorList>
            <person name="Diaz M."/>
        </authorList>
    </citation>
    <scope>NUCLEOTIDE SEQUENCE [LARGE SCALE GENOMIC DNA]</scope>
    <source>
        <strain evidence="6">FI11154</strain>
    </source>
</reference>